<dbReference type="AlphaFoldDB" id="A0A849L7N0"/>
<dbReference type="SUPFAM" id="SSF82784">
    <property type="entry name" value="OsmC-like"/>
    <property type="match status" value="1"/>
</dbReference>
<dbReference type="Gene3D" id="3.30.300.20">
    <property type="match status" value="1"/>
</dbReference>
<dbReference type="EMBL" id="JABFBC010000005">
    <property type="protein sequence ID" value="NNU82051.1"/>
    <property type="molecule type" value="Genomic_DNA"/>
</dbReference>
<reference evidence="1 2" key="1">
    <citation type="submission" date="2020-05" db="EMBL/GenBank/DDBJ databases">
        <title>Gimesia benthica sp. nov., a novel planctomycete isolated from a deep-sea water sample of the Northwest Indian Ocean.</title>
        <authorList>
            <person name="Wang J."/>
            <person name="Ruan C."/>
            <person name="Song L."/>
            <person name="Zhu Y."/>
            <person name="Li A."/>
            <person name="Zheng X."/>
            <person name="Wang L."/>
            <person name="Lu Z."/>
            <person name="Huang Y."/>
            <person name="Du W."/>
            <person name="Zhou Y."/>
            <person name="Huang L."/>
            <person name="Dai X."/>
        </authorList>
    </citation>
    <scope>NUCLEOTIDE SEQUENCE [LARGE SCALE GENOMIC DNA]</scope>
    <source>
        <strain evidence="1 2">YYQ-30</strain>
    </source>
</reference>
<dbReference type="PANTHER" id="PTHR35368:SF1">
    <property type="entry name" value="HYDROPEROXIDE REDUCTASE"/>
    <property type="match status" value="1"/>
</dbReference>
<name>A0A849L7N0_9RHOB</name>
<organism evidence="1 2">
    <name type="scientific">Halovulum dunhuangense</name>
    <dbReference type="NCBI Taxonomy" id="1505036"/>
    <lineage>
        <taxon>Bacteria</taxon>
        <taxon>Pseudomonadati</taxon>
        <taxon>Pseudomonadota</taxon>
        <taxon>Alphaproteobacteria</taxon>
        <taxon>Rhodobacterales</taxon>
        <taxon>Paracoccaceae</taxon>
        <taxon>Halovulum</taxon>
    </lineage>
</organism>
<comment type="caution">
    <text evidence="1">The sequence shown here is derived from an EMBL/GenBank/DDBJ whole genome shotgun (WGS) entry which is preliminary data.</text>
</comment>
<sequence length="123" mass="13355">MLATDEGNFQGGEGTAPTPLEYFLTGLVGCLMTQLRVFSKKMKVPFDSLEVRCEAAWEGMKSEAGPYAGVPSGFRIDIDIQSSAPSEQIEGLVRAARLGCFVEQTLCRKNDLEYSLQINGAAE</sequence>
<dbReference type="InterPro" id="IPR036102">
    <property type="entry name" value="OsmC/Ohrsf"/>
</dbReference>
<evidence type="ECO:0000313" key="1">
    <source>
        <dbReference type="EMBL" id="NNU82051.1"/>
    </source>
</evidence>
<protein>
    <submittedName>
        <fullName evidence="1">OsmC family protein</fullName>
    </submittedName>
</protein>
<dbReference type="Pfam" id="PF02566">
    <property type="entry name" value="OsmC"/>
    <property type="match status" value="1"/>
</dbReference>
<proteinExistence type="predicted"/>
<dbReference type="InterPro" id="IPR015946">
    <property type="entry name" value="KH_dom-like_a/b"/>
</dbReference>
<keyword evidence="2" id="KW-1185">Reference proteome</keyword>
<gene>
    <name evidence="1" type="ORF">HMH01_16555</name>
</gene>
<dbReference type="PANTHER" id="PTHR35368">
    <property type="entry name" value="HYDROPEROXIDE REDUCTASE"/>
    <property type="match status" value="1"/>
</dbReference>
<dbReference type="RefSeq" id="WP_171326916.1">
    <property type="nucleotide sequence ID" value="NZ_JABFBC010000005.1"/>
</dbReference>
<dbReference type="InterPro" id="IPR003718">
    <property type="entry name" value="OsmC/Ohr_fam"/>
</dbReference>
<dbReference type="InterPro" id="IPR052924">
    <property type="entry name" value="OsmC/Ohr_hydroprdx_reductase"/>
</dbReference>
<evidence type="ECO:0000313" key="2">
    <source>
        <dbReference type="Proteomes" id="UP000572377"/>
    </source>
</evidence>
<dbReference type="Proteomes" id="UP000572377">
    <property type="component" value="Unassembled WGS sequence"/>
</dbReference>
<dbReference type="NCBIfam" id="NF041052">
    <property type="entry name" value="OsmC_like_Se"/>
    <property type="match status" value="1"/>
</dbReference>
<accession>A0A849L7N0</accession>